<gene>
    <name evidence="1" type="ORF">BS101_00130</name>
</gene>
<sequence>MNGKKIQCYKCKYYYITWDIKFPYGCKLYKVKSKQVPSIIVFKSIGTVCDKFVKKL</sequence>
<accession>A0A1L5F2P5</accession>
<dbReference type="AlphaFoldDB" id="A0A1L5F2P5"/>
<protein>
    <submittedName>
        <fullName evidence="1">Uracil-DNA glycosylase</fullName>
    </submittedName>
</protein>
<evidence type="ECO:0000313" key="1">
    <source>
        <dbReference type="EMBL" id="APM37281.1"/>
    </source>
</evidence>
<dbReference type="EMBL" id="CP018335">
    <property type="protein sequence ID" value="APM37281.1"/>
    <property type="molecule type" value="Genomic_DNA"/>
</dbReference>
<name>A0A1L5F2P5_CLOKL</name>
<reference evidence="1 2" key="1">
    <citation type="submission" date="2016-12" db="EMBL/GenBank/DDBJ databases">
        <title>Complete genome sequence of Clostridium kluyveri JZZ isolated from the pit mud of a Chinese flavor liquor-making factory.</title>
        <authorList>
            <person name="Wang Y."/>
        </authorList>
    </citation>
    <scope>NUCLEOTIDE SEQUENCE [LARGE SCALE GENOMIC DNA]</scope>
    <source>
        <strain evidence="1 2">JZZ</strain>
    </source>
</reference>
<dbReference type="Proteomes" id="UP000184604">
    <property type="component" value="Chromosome"/>
</dbReference>
<organism evidence="1 2">
    <name type="scientific">Clostridium kluyveri</name>
    <dbReference type="NCBI Taxonomy" id="1534"/>
    <lineage>
        <taxon>Bacteria</taxon>
        <taxon>Bacillati</taxon>
        <taxon>Bacillota</taxon>
        <taxon>Clostridia</taxon>
        <taxon>Eubacteriales</taxon>
        <taxon>Clostridiaceae</taxon>
        <taxon>Clostridium</taxon>
    </lineage>
</organism>
<evidence type="ECO:0000313" key="2">
    <source>
        <dbReference type="Proteomes" id="UP000184604"/>
    </source>
</evidence>
<proteinExistence type="predicted"/>